<keyword evidence="2" id="KW-0238">DNA-binding</keyword>
<feature type="domain" description="TFIIEalpha/SarR/Rpc3 HTH" evidence="1">
    <location>
        <begin position="5"/>
        <end position="73"/>
    </location>
</feature>
<dbReference type="RefSeq" id="WP_011976681.1">
    <property type="nucleotide sequence ID" value="NZ_JACDUL010000002.1"/>
</dbReference>
<dbReference type="Pfam" id="PF02002">
    <property type="entry name" value="TFIIE_alpha"/>
    <property type="match status" value="1"/>
</dbReference>
<evidence type="ECO:0000313" key="3">
    <source>
        <dbReference type="Proteomes" id="UP000533207"/>
    </source>
</evidence>
<dbReference type="Gene3D" id="1.10.10.10">
    <property type="entry name" value="Winged helix-like DNA-binding domain superfamily/Winged helix DNA-binding domain"/>
    <property type="match status" value="1"/>
</dbReference>
<dbReference type="EMBL" id="JACDUL010000002">
    <property type="protein sequence ID" value="MBA2862050.1"/>
    <property type="molecule type" value="Genomic_DNA"/>
</dbReference>
<dbReference type="InterPro" id="IPR036388">
    <property type="entry name" value="WH-like_DNA-bd_sf"/>
</dbReference>
<name>A0A7J9PH91_METMI</name>
<dbReference type="Proteomes" id="UP000533207">
    <property type="component" value="Unassembled WGS sequence"/>
</dbReference>
<accession>A0A7J9PH91</accession>
<dbReference type="AlphaFoldDB" id="A0A7J9PH91"/>
<gene>
    <name evidence="2" type="ORF">HNP90_000929</name>
</gene>
<evidence type="ECO:0000259" key="1">
    <source>
        <dbReference type="Pfam" id="PF02002"/>
    </source>
</evidence>
<dbReference type="SUPFAM" id="SSF46785">
    <property type="entry name" value="Winged helix' DNA-binding domain"/>
    <property type="match status" value="1"/>
</dbReference>
<dbReference type="GO" id="GO:0003677">
    <property type="term" value="F:DNA binding"/>
    <property type="evidence" value="ECO:0007669"/>
    <property type="project" value="UniProtKB-KW"/>
</dbReference>
<evidence type="ECO:0000313" key="2">
    <source>
        <dbReference type="EMBL" id="MBA2862050.1"/>
    </source>
</evidence>
<protein>
    <submittedName>
        <fullName evidence="2">DNA-binding HxlR family transcriptional regulator</fullName>
    </submittedName>
</protein>
<organism evidence="2 3">
    <name type="scientific">Methanococcus maripaludis</name>
    <name type="common">Methanococcus deltae</name>
    <dbReference type="NCBI Taxonomy" id="39152"/>
    <lineage>
        <taxon>Archaea</taxon>
        <taxon>Methanobacteriati</taxon>
        <taxon>Methanobacteriota</taxon>
        <taxon>Methanomada group</taxon>
        <taxon>Methanococci</taxon>
        <taxon>Methanococcales</taxon>
        <taxon>Methanococcaceae</taxon>
        <taxon>Methanococcus</taxon>
    </lineage>
</organism>
<comment type="caution">
    <text evidence="2">The sequence shown here is derived from an EMBL/GenBank/DDBJ whole genome shotgun (WGS) entry which is preliminary data.</text>
</comment>
<proteinExistence type="predicted"/>
<dbReference type="InterPro" id="IPR036390">
    <property type="entry name" value="WH_DNA-bd_sf"/>
</dbReference>
<dbReference type="InterPro" id="IPR024550">
    <property type="entry name" value="TFIIEa/SarR/Rpc3_HTH_dom"/>
</dbReference>
<reference evidence="2 3" key="1">
    <citation type="submission" date="2020-07" db="EMBL/GenBank/DDBJ databases">
        <title>Genomic Encyclopedia of Type Strains, Phase IV (KMG-V): Genome sequencing to study the core and pangenomes of soil and plant-associated prokaryotes.</title>
        <authorList>
            <person name="Whitman W."/>
        </authorList>
    </citation>
    <scope>NUCLEOTIDE SEQUENCE [LARGE SCALE GENOMIC DNA]</scope>
    <source>
        <strain evidence="2 3">C8</strain>
    </source>
</reference>
<sequence length="184" mass="21507">MLRLIAKKHVKEILRLLESNDEMYFSEIKKALELNPRNLTDLLNELYESKLINKRIDEDNVKLSKVYYRITYEGKLILDVYEMLEDLEGKTNFVALIKYQNEKLFEKIQKFEEGDIISARATIGPNSAILDFRLVEKDGEKTLEVSDFSKGLAEELFVYGNDRIITVYEILKKIGTVENLYPTK</sequence>